<dbReference type="EMBL" id="MPDK01000012">
    <property type="protein sequence ID" value="PWI57500.1"/>
    <property type="molecule type" value="Genomic_DNA"/>
</dbReference>
<reference evidence="2 3" key="1">
    <citation type="submission" date="2016-11" db="EMBL/GenBank/DDBJ databases">
        <title>Comparative genomics of Acidibacillus ferroxidans species.</title>
        <authorList>
            <person name="Oliveira G."/>
            <person name="Nunes G."/>
            <person name="Oliveira R."/>
            <person name="Araujo F."/>
            <person name="Salim A."/>
            <person name="Scholte L."/>
            <person name="Morais D."/>
            <person name="Nancucheo I."/>
            <person name="Johnson D.B."/>
            <person name="Grail B."/>
            <person name="Bittencourt J."/>
            <person name="Valadares R."/>
        </authorList>
    </citation>
    <scope>NUCLEOTIDE SEQUENCE [LARGE SCALE GENOMIC DNA]</scope>
    <source>
        <strain evidence="2 3">Y002</strain>
    </source>
</reference>
<dbReference type="PANTHER" id="PTHR46889:SF4">
    <property type="entry name" value="TRANSPOSASE INSO FOR INSERTION SEQUENCE ELEMENT IS911B-RELATED"/>
    <property type="match status" value="1"/>
</dbReference>
<dbReference type="GO" id="GO:0015074">
    <property type="term" value="P:DNA integration"/>
    <property type="evidence" value="ECO:0007669"/>
    <property type="project" value="InterPro"/>
</dbReference>
<organism evidence="2 3">
    <name type="scientific">Sulfoacidibacillus thermotolerans</name>
    <name type="common">Acidibacillus sulfuroxidans</name>
    <dbReference type="NCBI Taxonomy" id="1765684"/>
    <lineage>
        <taxon>Bacteria</taxon>
        <taxon>Bacillati</taxon>
        <taxon>Bacillota</taxon>
        <taxon>Bacilli</taxon>
        <taxon>Bacillales</taxon>
        <taxon>Alicyclobacillaceae</taxon>
        <taxon>Sulfoacidibacillus</taxon>
    </lineage>
</organism>
<keyword evidence="3" id="KW-1185">Reference proteome</keyword>
<dbReference type="PANTHER" id="PTHR46889">
    <property type="entry name" value="TRANSPOSASE INSF FOR INSERTION SEQUENCE IS3B-RELATED"/>
    <property type="match status" value="1"/>
</dbReference>
<protein>
    <recommendedName>
        <fullName evidence="1">Integrase catalytic domain-containing protein</fullName>
    </recommendedName>
</protein>
<dbReference type="InterPro" id="IPR001584">
    <property type="entry name" value="Integrase_cat-core"/>
</dbReference>
<name>A0A2U3D8A0_SULT2</name>
<feature type="domain" description="Integrase catalytic" evidence="1">
    <location>
        <begin position="33"/>
        <end position="72"/>
    </location>
</feature>
<dbReference type="Proteomes" id="UP000245380">
    <property type="component" value="Unassembled WGS sequence"/>
</dbReference>
<evidence type="ECO:0000313" key="2">
    <source>
        <dbReference type="EMBL" id="PWI57500.1"/>
    </source>
</evidence>
<proteinExistence type="predicted"/>
<accession>A0A2U3D8A0</accession>
<evidence type="ECO:0000259" key="1">
    <source>
        <dbReference type="Pfam" id="PF13333"/>
    </source>
</evidence>
<dbReference type="AlphaFoldDB" id="A0A2U3D8A0"/>
<dbReference type="InterPro" id="IPR050900">
    <property type="entry name" value="Transposase_IS3/IS150/IS904"/>
</dbReference>
<evidence type="ECO:0000313" key="3">
    <source>
        <dbReference type="Proteomes" id="UP000245380"/>
    </source>
</evidence>
<dbReference type="Pfam" id="PF13333">
    <property type="entry name" value="rve_2"/>
    <property type="match status" value="1"/>
</dbReference>
<gene>
    <name evidence="2" type="ORF">BM613_08500</name>
</gene>
<comment type="caution">
    <text evidence="2">The sequence shown here is derived from an EMBL/GenBank/DDBJ whole genome shotgun (WGS) entry which is preliminary data.</text>
</comment>
<sequence>MFLRQRHYSHWTASIKEEKPNGQVSVSVYLELEKFKTREQAIQRIFEYIEVWHNRERVHSSIGYLTPVEYERRYSQVSRAKAS</sequence>